<dbReference type="Proteomes" id="UP000000598">
    <property type="component" value="Chromosome A"/>
</dbReference>
<feature type="compositionally biased region" description="Polar residues" evidence="2">
    <location>
        <begin position="46"/>
        <end position="64"/>
    </location>
</feature>
<accession>Q6CY16</accession>
<proteinExistence type="predicted"/>
<keyword evidence="3" id="KW-0812">Transmembrane</keyword>
<dbReference type="AlphaFoldDB" id="Q6CY16"/>
<keyword evidence="3" id="KW-1133">Transmembrane helix</keyword>
<feature type="transmembrane region" description="Helical" evidence="3">
    <location>
        <begin position="392"/>
        <end position="413"/>
    </location>
</feature>
<feature type="coiled-coil region" evidence="1">
    <location>
        <begin position="342"/>
        <end position="369"/>
    </location>
</feature>
<dbReference type="PaxDb" id="284590-Q6CY16"/>
<name>Q6CY16_KLULA</name>
<dbReference type="eggNOG" id="ENOG502SD1S">
    <property type="taxonomic scope" value="Eukaryota"/>
</dbReference>
<feature type="region of interest" description="Disordered" evidence="2">
    <location>
        <begin position="40"/>
        <end position="64"/>
    </location>
</feature>
<reference evidence="4 5" key="1">
    <citation type="journal article" date="2004" name="Nature">
        <title>Genome evolution in yeasts.</title>
        <authorList>
            <consortium name="Genolevures"/>
            <person name="Dujon B."/>
            <person name="Sherman D."/>
            <person name="Fischer G."/>
            <person name="Durrens P."/>
            <person name="Casaregola S."/>
            <person name="Lafontaine I."/>
            <person name="de Montigny J."/>
            <person name="Marck C."/>
            <person name="Neuveglise C."/>
            <person name="Talla E."/>
            <person name="Goffard N."/>
            <person name="Frangeul L."/>
            <person name="Aigle M."/>
            <person name="Anthouard V."/>
            <person name="Babour A."/>
            <person name="Barbe V."/>
            <person name="Barnay S."/>
            <person name="Blanchin S."/>
            <person name="Beckerich J.M."/>
            <person name="Beyne E."/>
            <person name="Bleykasten C."/>
            <person name="Boisrame A."/>
            <person name="Boyer J."/>
            <person name="Cattolico L."/>
            <person name="Confanioleri F."/>
            <person name="de Daruvar A."/>
            <person name="Despons L."/>
            <person name="Fabre E."/>
            <person name="Fairhead C."/>
            <person name="Ferry-Dumazet H."/>
            <person name="Groppi A."/>
            <person name="Hantraye F."/>
            <person name="Hennequin C."/>
            <person name="Jauniaux N."/>
            <person name="Joyet P."/>
            <person name="Kachouri R."/>
            <person name="Kerrest A."/>
            <person name="Koszul R."/>
            <person name="Lemaire M."/>
            <person name="Lesur I."/>
            <person name="Ma L."/>
            <person name="Muller H."/>
            <person name="Nicaud J.M."/>
            <person name="Nikolski M."/>
            <person name="Oztas S."/>
            <person name="Ozier-Kalogeropoulos O."/>
            <person name="Pellenz S."/>
            <person name="Potier S."/>
            <person name="Richard G.F."/>
            <person name="Straub M.L."/>
            <person name="Suleau A."/>
            <person name="Swennene D."/>
            <person name="Tekaia F."/>
            <person name="Wesolowski-Louvel M."/>
            <person name="Westhof E."/>
            <person name="Wirth B."/>
            <person name="Zeniou-Meyer M."/>
            <person name="Zivanovic I."/>
            <person name="Bolotin-Fukuhara M."/>
            <person name="Thierry A."/>
            <person name="Bouchier C."/>
            <person name="Caudron B."/>
            <person name="Scarpelli C."/>
            <person name="Gaillardin C."/>
            <person name="Weissenbach J."/>
            <person name="Wincker P."/>
            <person name="Souciet J.L."/>
        </authorList>
    </citation>
    <scope>NUCLEOTIDE SEQUENCE [LARGE SCALE GENOMIC DNA]</scope>
    <source>
        <strain evidence="5">ATCC 8585 / CBS 2359 / DSM 70799 / NBRC 1267 / NRRL Y-1140 / WM37</strain>
    </source>
</reference>
<feature type="region of interest" description="Disordered" evidence="2">
    <location>
        <begin position="95"/>
        <end position="117"/>
    </location>
</feature>
<evidence type="ECO:0000256" key="1">
    <source>
        <dbReference type="SAM" id="Coils"/>
    </source>
</evidence>
<dbReference type="KEGG" id="kla:KLLA0_A03938g"/>
<gene>
    <name evidence="4" type="ORF">KLLA0_A03938g</name>
</gene>
<dbReference type="InParanoid" id="Q6CY16"/>
<organism evidence="4 5">
    <name type="scientific">Kluyveromyces lactis (strain ATCC 8585 / CBS 2359 / DSM 70799 / NBRC 1267 / NRRL Y-1140 / WM37)</name>
    <name type="common">Yeast</name>
    <name type="synonym">Candida sphaerica</name>
    <dbReference type="NCBI Taxonomy" id="284590"/>
    <lineage>
        <taxon>Eukaryota</taxon>
        <taxon>Fungi</taxon>
        <taxon>Dikarya</taxon>
        <taxon>Ascomycota</taxon>
        <taxon>Saccharomycotina</taxon>
        <taxon>Saccharomycetes</taxon>
        <taxon>Saccharomycetales</taxon>
        <taxon>Saccharomycetaceae</taxon>
        <taxon>Kluyveromyces</taxon>
    </lineage>
</organism>
<evidence type="ECO:0000256" key="2">
    <source>
        <dbReference type="SAM" id="MobiDB-lite"/>
    </source>
</evidence>
<evidence type="ECO:0000256" key="3">
    <source>
        <dbReference type="SAM" id="Phobius"/>
    </source>
</evidence>
<dbReference type="EMBL" id="CR382121">
    <property type="protein sequence ID" value="CAH02761.1"/>
    <property type="molecule type" value="Genomic_DNA"/>
</dbReference>
<sequence length="420" mass="47452">MEVSHREHTNHIGSQVNPLFRGSVFHKNDAADLRVPWDGKRRKSGASINSKTQMGDLTEFNPSHHASNKNIYHDDITCGSLRFSDALLDGSFKCQDEHSSNRSGHMASSKPGSGNSSLGLLKNQSYSNISISSTQSFKKTHTKLLNFSQLKPDLTTASSFESQPSKGNSLARQFLETASKAKCNREIIPTLFYSPSANSCGDTSGALDYLSSGFTDKLFPIFNSKETDPKDMKIDVDCKDIPEYFAMDYIKHIHRDLTALEFRLKHFLMKVILPQEMDFTQNINHVSNLSKSVTQLHMDIEKIKHDTKDIYLEKLAAAFNGSDSESFVSKLTTLMDSHVSRLQALEGKTVDFQNELEAKKLQLRKLENLIKLNDMIGDFKRNMKLSEKLKEYYGTFGDVTVLALSISLIMYLFRRWFASE</sequence>
<keyword evidence="5" id="KW-1185">Reference proteome</keyword>
<protein>
    <submittedName>
        <fullName evidence="4">KLLA0A03938p</fullName>
    </submittedName>
</protein>
<evidence type="ECO:0000313" key="4">
    <source>
        <dbReference type="EMBL" id="CAH02761.1"/>
    </source>
</evidence>
<dbReference type="HOGENOM" id="CLU_653947_0_0_1"/>
<keyword evidence="1" id="KW-0175">Coiled coil</keyword>
<evidence type="ECO:0000313" key="5">
    <source>
        <dbReference type="Proteomes" id="UP000000598"/>
    </source>
</evidence>
<keyword evidence="3" id="KW-0472">Membrane</keyword>